<dbReference type="Proteomes" id="UP000022835">
    <property type="component" value="Unassembled WGS sequence"/>
</dbReference>
<dbReference type="PANTHER" id="PTHR46696:SF1">
    <property type="entry name" value="CYTOCHROME P450 YJIB-RELATED"/>
    <property type="match status" value="1"/>
</dbReference>
<dbReference type="PANTHER" id="PTHR46696">
    <property type="entry name" value="P450, PUTATIVE (EUROFUNG)-RELATED"/>
    <property type="match status" value="1"/>
</dbReference>
<accession>A0A064CC59</accession>
<dbReference type="eggNOG" id="COG2124">
    <property type="taxonomic scope" value="Bacteria"/>
</dbReference>
<evidence type="ECO:0000313" key="8">
    <source>
        <dbReference type="EMBL" id="KDE98229.1"/>
    </source>
</evidence>
<evidence type="ECO:0000256" key="5">
    <source>
        <dbReference type="ARBA" id="ARBA00023004"/>
    </source>
</evidence>
<keyword evidence="4 7" id="KW-0560">Oxidoreductase</keyword>
<dbReference type="STRING" id="1440774.Y900_004550"/>
<dbReference type="Pfam" id="PF00067">
    <property type="entry name" value="p450"/>
    <property type="match status" value="1"/>
</dbReference>
<dbReference type="AlphaFoldDB" id="A0A064CC59"/>
<dbReference type="InterPro" id="IPR017972">
    <property type="entry name" value="Cyt_P450_CS"/>
</dbReference>
<evidence type="ECO:0000256" key="6">
    <source>
        <dbReference type="ARBA" id="ARBA00023033"/>
    </source>
</evidence>
<sequence>MSRPAIAVPTYEPDLYSTQAILDPYPHYARLRQLGPVVWLPKQRVYALARYTECKTVLRHDDGFISGEGVGLSAVFNKLSRGTTLNSDGEEHDRRRKLLAHRMLPRALRELDEVIDSQARDLVANAVRRRNVDGVADLATALPVSVVPDLVGWPRDRRQHLLRWGGATFDVLGPMNRHAARSVPASLQMLRFARAVVRDRTVLPGSMGHEILEAAQGGTMSAQECSALMVDYLVPSLDTTISGIASALALFARHPDQWDLLRADPALVPGAVNEVLRYESPLRAFSRKVRRTTEVSGVELPSGSRVLVLYASANRDEREWEQPDSFDIRRNAGRHLGFGHGTHACAGQALARLEMQAMLRALCDGVSRIELAGPPTWAVNNIIRCYERLPLRLVAA</sequence>
<dbReference type="EMBL" id="JALN02000001">
    <property type="protein sequence ID" value="KDE98229.1"/>
    <property type="molecule type" value="Genomic_DNA"/>
</dbReference>
<dbReference type="PROSITE" id="PS00086">
    <property type="entry name" value="CYTOCHROME_P450"/>
    <property type="match status" value="1"/>
</dbReference>
<dbReference type="OrthoDB" id="9801155at2"/>
<proteinExistence type="inferred from homology"/>
<keyword evidence="6 7" id="KW-0503">Monooxygenase</keyword>
<keyword evidence="3 7" id="KW-0479">Metal-binding</keyword>
<evidence type="ECO:0000256" key="1">
    <source>
        <dbReference type="ARBA" id="ARBA00010617"/>
    </source>
</evidence>
<dbReference type="GO" id="GO:0004497">
    <property type="term" value="F:monooxygenase activity"/>
    <property type="evidence" value="ECO:0007669"/>
    <property type="project" value="UniProtKB-KW"/>
</dbReference>
<evidence type="ECO:0000256" key="2">
    <source>
        <dbReference type="ARBA" id="ARBA00022617"/>
    </source>
</evidence>
<evidence type="ECO:0000256" key="3">
    <source>
        <dbReference type="ARBA" id="ARBA00022723"/>
    </source>
</evidence>
<gene>
    <name evidence="8" type="ORF">Y900_004550</name>
</gene>
<dbReference type="GO" id="GO:0020037">
    <property type="term" value="F:heme binding"/>
    <property type="evidence" value="ECO:0007669"/>
    <property type="project" value="InterPro"/>
</dbReference>
<dbReference type="CDD" id="cd11037">
    <property type="entry name" value="CYP199A2-like"/>
    <property type="match status" value="1"/>
</dbReference>
<dbReference type="PRINTS" id="PR00359">
    <property type="entry name" value="BP450"/>
</dbReference>
<dbReference type="InterPro" id="IPR001128">
    <property type="entry name" value="Cyt_P450"/>
</dbReference>
<evidence type="ECO:0000256" key="7">
    <source>
        <dbReference type="RuleBase" id="RU000461"/>
    </source>
</evidence>
<dbReference type="RefSeq" id="WP_036339494.1">
    <property type="nucleotide sequence ID" value="NZ_JALN02000001.1"/>
</dbReference>
<keyword evidence="9" id="KW-1185">Reference proteome</keyword>
<organism evidence="8 9">
    <name type="scientific">Mycolicibacterium aromaticivorans JS19b1 = JCM 16368</name>
    <dbReference type="NCBI Taxonomy" id="1440774"/>
    <lineage>
        <taxon>Bacteria</taxon>
        <taxon>Bacillati</taxon>
        <taxon>Actinomycetota</taxon>
        <taxon>Actinomycetes</taxon>
        <taxon>Mycobacteriales</taxon>
        <taxon>Mycobacteriaceae</taxon>
        <taxon>Mycolicibacterium</taxon>
    </lineage>
</organism>
<dbReference type="InterPro" id="IPR036396">
    <property type="entry name" value="Cyt_P450_sf"/>
</dbReference>
<evidence type="ECO:0000313" key="9">
    <source>
        <dbReference type="Proteomes" id="UP000022835"/>
    </source>
</evidence>
<evidence type="ECO:0000256" key="4">
    <source>
        <dbReference type="ARBA" id="ARBA00023002"/>
    </source>
</evidence>
<dbReference type="Gene3D" id="1.10.630.10">
    <property type="entry name" value="Cytochrome P450"/>
    <property type="match status" value="1"/>
</dbReference>
<comment type="caution">
    <text evidence="8">The sequence shown here is derived from an EMBL/GenBank/DDBJ whole genome shotgun (WGS) entry which is preliminary data.</text>
</comment>
<dbReference type="SUPFAM" id="SSF48264">
    <property type="entry name" value="Cytochrome P450"/>
    <property type="match status" value="1"/>
</dbReference>
<keyword evidence="5 7" id="KW-0408">Iron</keyword>
<reference evidence="8" key="1">
    <citation type="submission" date="2014-05" db="EMBL/GenBank/DDBJ databases">
        <title>Genome sequence of Mycobacterium aromaticivorans strain JS19b1T (= DSM 45407T).</title>
        <authorList>
            <person name="Kwak Y."/>
            <person name="Park G.-S."/>
            <person name="Li Q.X."/>
            <person name="Lee S.-E."/>
            <person name="Shin J.-H."/>
        </authorList>
    </citation>
    <scope>NUCLEOTIDE SEQUENCE [LARGE SCALE GENOMIC DNA]</scope>
    <source>
        <strain evidence="8">JS19b1</strain>
    </source>
</reference>
<name>A0A064CC59_9MYCO</name>
<dbReference type="GO" id="GO:0005506">
    <property type="term" value="F:iron ion binding"/>
    <property type="evidence" value="ECO:0007669"/>
    <property type="project" value="InterPro"/>
</dbReference>
<keyword evidence="2 7" id="KW-0349">Heme</keyword>
<dbReference type="GO" id="GO:0016705">
    <property type="term" value="F:oxidoreductase activity, acting on paired donors, with incorporation or reduction of molecular oxygen"/>
    <property type="evidence" value="ECO:0007669"/>
    <property type="project" value="InterPro"/>
</dbReference>
<dbReference type="InterPro" id="IPR002397">
    <property type="entry name" value="Cyt_P450_B"/>
</dbReference>
<comment type="similarity">
    <text evidence="1 7">Belongs to the cytochrome P450 family.</text>
</comment>
<protein>
    <submittedName>
        <fullName evidence="8">Monooxygenase</fullName>
    </submittedName>
</protein>